<protein>
    <submittedName>
        <fullName evidence="2">NAD(P)/FAD-dependent oxidoreductase</fullName>
    </submittedName>
</protein>
<dbReference type="PANTHER" id="PTHR42842:SF3">
    <property type="entry name" value="FAD_NAD(P)-BINDING OXIDOREDUCTASE FAMILY PROTEIN"/>
    <property type="match status" value="1"/>
</dbReference>
<dbReference type="Gene3D" id="3.30.70.2700">
    <property type="match status" value="1"/>
</dbReference>
<dbReference type="EMBL" id="CP121687">
    <property type="protein sequence ID" value="WZL71315.1"/>
    <property type="molecule type" value="Genomic_DNA"/>
</dbReference>
<keyword evidence="3" id="KW-1185">Reference proteome</keyword>
<proteinExistence type="predicted"/>
<dbReference type="PRINTS" id="PR00411">
    <property type="entry name" value="PNDRDTASEI"/>
</dbReference>
<dbReference type="Pfam" id="PF21688">
    <property type="entry name" value="FAD-depend_C"/>
    <property type="match status" value="1"/>
</dbReference>
<accession>A0ABZ2Y7X9</accession>
<dbReference type="PRINTS" id="PR00368">
    <property type="entry name" value="FADPNR"/>
</dbReference>
<dbReference type="PIRSF" id="PIRSF038984">
    <property type="entry name" value="FAD_binding_protein"/>
    <property type="match status" value="1"/>
</dbReference>
<feature type="domain" description="FAD-dependent protein C-terminal" evidence="1">
    <location>
        <begin position="279"/>
        <end position="475"/>
    </location>
</feature>
<evidence type="ECO:0000313" key="2">
    <source>
        <dbReference type="EMBL" id="WZL71315.1"/>
    </source>
</evidence>
<dbReference type="Proteomes" id="UP001486565">
    <property type="component" value="Chromosome"/>
</dbReference>
<reference evidence="2 3" key="1">
    <citation type="submission" date="2023-03" db="EMBL/GenBank/DDBJ databases">
        <title>Novel Species.</title>
        <authorList>
            <person name="Ma S."/>
        </authorList>
    </citation>
    <scope>NUCLEOTIDE SEQUENCE [LARGE SCALE GENOMIC DNA]</scope>
    <source>
        <strain evidence="2 3">LIND6LT2</strain>
    </source>
</reference>
<dbReference type="InterPro" id="IPR049516">
    <property type="entry name" value="FAD-depend_C"/>
</dbReference>
<evidence type="ECO:0000313" key="3">
    <source>
        <dbReference type="Proteomes" id="UP001486565"/>
    </source>
</evidence>
<dbReference type="Gene3D" id="3.50.50.60">
    <property type="entry name" value="FAD/NAD(P)-binding domain"/>
    <property type="match status" value="2"/>
</dbReference>
<gene>
    <name evidence="2" type="ORF">QBE51_00555</name>
</gene>
<sequence length="529" mass="58457">MIRLSEIKLPIDHTEDDIKKAILKNLKIEHKDLISYSIYKQSVDARKEDLYFVYTVDVKIKEEKKILKKSKAKISLTPDLEYKYVNTGSNKLEHRPVIVGTGPAGLFAALILAQMGYAPIVLERGKNVDDRTKDVQRFWKEHKLLPDSNVQFGEGGAGTFSDGKLTTQIRDLRCRKVLEELIQAGAPQEIIYKSKPHVGTDILKVVVKNIREKIIELGGEVYFESKVTELNIENGQVVGATVNDEKFIPSNVVILALGHSARDTFKMLYEKGIIIHQKPFSIGVRIEHPQEMIDQVQYGKYAGHPRLGAADYKLACHCSNGRSAYTFCMCPGGVVVGAASEEGYLVTNGMSEYKRDKENANSALLVGIHPEDFNDNHPLAGIEFQRKWERKAFEAGGSNYCAPAQLVKDFMNGIPSAHIGTVKPSYLPGIKLTDLSLCLPDFVVDTLKEALPLLDQKLKGFSMGDAVMTGVETRSSSPIRIERNKEYESNIKGVYPVGEGAGYAGGIVSAAVDGIKAAEIIASKYLPIL</sequence>
<dbReference type="SUPFAM" id="SSF51905">
    <property type="entry name" value="FAD/NAD(P)-binding domain"/>
    <property type="match status" value="1"/>
</dbReference>
<name>A0ABZ2Y7X9_9FIRM</name>
<dbReference type="InterPro" id="IPR028348">
    <property type="entry name" value="FAD-binding_protein"/>
</dbReference>
<dbReference type="InterPro" id="IPR036188">
    <property type="entry name" value="FAD/NAD-bd_sf"/>
</dbReference>
<organism evidence="2 3">
    <name type="scientific">Defluviitalea saccharophila</name>
    <dbReference type="NCBI Taxonomy" id="879970"/>
    <lineage>
        <taxon>Bacteria</taxon>
        <taxon>Bacillati</taxon>
        <taxon>Bacillota</taxon>
        <taxon>Clostridia</taxon>
        <taxon>Lachnospirales</taxon>
        <taxon>Defluviitaleaceae</taxon>
        <taxon>Defluviitalea</taxon>
    </lineage>
</organism>
<evidence type="ECO:0000259" key="1">
    <source>
        <dbReference type="Pfam" id="PF21688"/>
    </source>
</evidence>
<dbReference type="PANTHER" id="PTHR42842">
    <property type="entry name" value="FAD/NAD(P)-BINDING OXIDOREDUCTASE"/>
    <property type="match status" value="1"/>
</dbReference>